<organism evidence="2 3">
    <name type="scientific">Candidatus Pantoea varia</name>
    <dbReference type="NCBI Taxonomy" id="1881036"/>
    <lineage>
        <taxon>Bacteria</taxon>
        <taxon>Pseudomonadati</taxon>
        <taxon>Pseudomonadota</taxon>
        <taxon>Gammaproteobacteria</taxon>
        <taxon>Enterobacterales</taxon>
        <taxon>Erwiniaceae</taxon>
        <taxon>Pantoea</taxon>
    </lineage>
</organism>
<accession>A0A1I4XSZ2</accession>
<evidence type="ECO:0000256" key="1">
    <source>
        <dbReference type="SAM" id="SignalP"/>
    </source>
</evidence>
<name>A0A1I4XSZ2_9GAMM</name>
<evidence type="ECO:0000313" key="3">
    <source>
        <dbReference type="Proteomes" id="UP000198968"/>
    </source>
</evidence>
<gene>
    <name evidence="2" type="ORF">SAMN05428971_0864</name>
</gene>
<dbReference type="Pfam" id="PF07383">
    <property type="entry name" value="DUF1496"/>
    <property type="match status" value="1"/>
</dbReference>
<evidence type="ECO:0000313" key="2">
    <source>
        <dbReference type="EMBL" id="SFN28952.1"/>
    </source>
</evidence>
<dbReference type="Proteomes" id="UP000198968">
    <property type="component" value="Unassembled WGS sequence"/>
</dbReference>
<dbReference type="OrthoDB" id="6400575at2"/>
<feature type="chain" id="PRO_5011773720" description="DUF1496 domain-containing protein" evidence="1">
    <location>
        <begin position="22"/>
        <end position="103"/>
    </location>
</feature>
<feature type="signal peptide" evidence="1">
    <location>
        <begin position="1"/>
        <end position="21"/>
    </location>
</feature>
<sequence>MRRYSVLLVVALTLATSAAQANSRYQSMPQQGNSGGNTDVVVDIPPEAWSQAERRQPDCLRCCIFENRNYTEGAVVKSEGVLLQCTRDEHSIGTNNLIWKIVK</sequence>
<evidence type="ECO:0008006" key="4">
    <source>
        <dbReference type="Google" id="ProtNLM"/>
    </source>
</evidence>
<dbReference type="AlphaFoldDB" id="A0A1I4XSZ2"/>
<reference evidence="3" key="1">
    <citation type="submission" date="2016-10" db="EMBL/GenBank/DDBJ databases">
        <authorList>
            <person name="Varghese N."/>
            <person name="Submissions S."/>
        </authorList>
    </citation>
    <scope>NUCLEOTIDE SEQUENCE [LARGE SCALE GENOMIC DNA]</scope>
    <source>
        <strain evidence="3">OV426</strain>
    </source>
</reference>
<protein>
    <recommendedName>
        <fullName evidence="4">DUF1496 domain-containing protein</fullName>
    </recommendedName>
</protein>
<proteinExistence type="predicted"/>
<keyword evidence="3" id="KW-1185">Reference proteome</keyword>
<dbReference type="EMBL" id="FOVG01000001">
    <property type="protein sequence ID" value="SFN28952.1"/>
    <property type="molecule type" value="Genomic_DNA"/>
</dbReference>
<keyword evidence="1" id="KW-0732">Signal</keyword>
<dbReference type="RefSeq" id="WP_090960475.1">
    <property type="nucleotide sequence ID" value="NZ_FOVG01000001.1"/>
</dbReference>
<dbReference type="InterPro" id="IPR009971">
    <property type="entry name" value="DUF1496"/>
</dbReference>